<dbReference type="SUPFAM" id="SSF54184">
    <property type="entry name" value="Penicillin-binding protein 2x (pbp-2x), c-terminal domain"/>
    <property type="match status" value="1"/>
</dbReference>
<dbReference type="PANTHER" id="PTHR30627">
    <property type="entry name" value="PEPTIDOGLYCAN D,D-TRANSPEPTIDASE"/>
    <property type="match status" value="1"/>
</dbReference>
<comment type="subcellular location">
    <subcellularLocation>
        <location evidence="1">Membrane</location>
    </subcellularLocation>
</comment>
<dbReference type="Pfam" id="PF03793">
    <property type="entry name" value="PASTA"/>
    <property type="match status" value="2"/>
</dbReference>
<organism evidence="5 6">
    <name type="scientific">Isachenkonia alkalipeptolytica</name>
    <dbReference type="NCBI Taxonomy" id="2565777"/>
    <lineage>
        <taxon>Bacteria</taxon>
        <taxon>Bacillati</taxon>
        <taxon>Bacillota</taxon>
        <taxon>Clostridia</taxon>
        <taxon>Eubacteriales</taxon>
        <taxon>Clostridiaceae</taxon>
        <taxon>Isachenkonia</taxon>
    </lineage>
</organism>
<dbReference type="GO" id="GO:0071555">
    <property type="term" value="P:cell wall organization"/>
    <property type="evidence" value="ECO:0007669"/>
    <property type="project" value="TreeGrafter"/>
</dbReference>
<dbReference type="CDD" id="cd06577">
    <property type="entry name" value="PASTA_pknB"/>
    <property type="match status" value="1"/>
</dbReference>
<gene>
    <name evidence="5" type="ORF">ISALK_08370</name>
</gene>
<protein>
    <submittedName>
        <fullName evidence="5">PASTA domain-containing protein</fullName>
    </submittedName>
</protein>
<dbReference type="AlphaFoldDB" id="A0AA44BET5"/>
<dbReference type="SUPFAM" id="SSF56601">
    <property type="entry name" value="beta-lactamase/transpeptidase-like"/>
    <property type="match status" value="1"/>
</dbReference>
<evidence type="ECO:0000256" key="1">
    <source>
        <dbReference type="ARBA" id="ARBA00004370"/>
    </source>
</evidence>
<dbReference type="PROSITE" id="PS51178">
    <property type="entry name" value="PASTA"/>
    <property type="match status" value="2"/>
</dbReference>
<dbReference type="PANTHER" id="PTHR30627:SF1">
    <property type="entry name" value="PEPTIDOGLYCAN D,D-TRANSPEPTIDASE FTSI"/>
    <property type="match status" value="1"/>
</dbReference>
<dbReference type="Proteomes" id="UP000449710">
    <property type="component" value="Unassembled WGS sequence"/>
</dbReference>
<dbReference type="InterPro" id="IPR001460">
    <property type="entry name" value="PCN-bd_Tpept"/>
</dbReference>
<keyword evidence="3" id="KW-0472">Membrane</keyword>
<evidence type="ECO:0000256" key="2">
    <source>
        <dbReference type="ARBA" id="ARBA00007171"/>
    </source>
</evidence>
<evidence type="ECO:0000256" key="3">
    <source>
        <dbReference type="ARBA" id="ARBA00023136"/>
    </source>
</evidence>
<dbReference type="InterPro" id="IPR005311">
    <property type="entry name" value="PBP_dimer"/>
</dbReference>
<dbReference type="Gene3D" id="3.30.10.20">
    <property type="match status" value="2"/>
</dbReference>
<dbReference type="RefSeq" id="WP_160721188.1">
    <property type="nucleotide sequence ID" value="NZ_SUMG01000008.1"/>
</dbReference>
<dbReference type="CDD" id="cd06575">
    <property type="entry name" value="PASTA_Pbp2x-like_2"/>
    <property type="match status" value="1"/>
</dbReference>
<proteinExistence type="inferred from homology"/>
<feature type="domain" description="PASTA" evidence="4">
    <location>
        <begin position="674"/>
        <end position="732"/>
    </location>
</feature>
<dbReference type="InterPro" id="IPR005543">
    <property type="entry name" value="PASTA_dom"/>
</dbReference>
<name>A0AA44BET5_9CLOT</name>
<dbReference type="InterPro" id="IPR012338">
    <property type="entry name" value="Beta-lactam/transpept-like"/>
</dbReference>
<evidence type="ECO:0000313" key="5">
    <source>
        <dbReference type="EMBL" id="NBG88515.1"/>
    </source>
</evidence>
<comment type="similarity">
    <text evidence="2">Belongs to the transpeptidase family.</text>
</comment>
<reference evidence="5 6" key="1">
    <citation type="submission" date="2019-04" db="EMBL/GenBank/DDBJ databases">
        <title>Isachenkonia alkalipeptolytica gen. nov. sp. nov. a new anaerobic, alkiliphilic organothrophic bacterium capable to reduce synthesized ferrihydrite isolated from a soda lake.</title>
        <authorList>
            <person name="Toshchakov S.V."/>
            <person name="Zavarzina D.G."/>
            <person name="Zhilina T.N."/>
            <person name="Kostrikina N.A."/>
            <person name="Kublanov I.V."/>
        </authorList>
    </citation>
    <scope>NUCLEOTIDE SEQUENCE [LARGE SCALE GENOMIC DNA]</scope>
    <source>
        <strain evidence="5 6">Z-1701</strain>
    </source>
</reference>
<dbReference type="GO" id="GO:0005886">
    <property type="term" value="C:plasma membrane"/>
    <property type="evidence" value="ECO:0007669"/>
    <property type="project" value="TreeGrafter"/>
</dbReference>
<dbReference type="SUPFAM" id="SSF56519">
    <property type="entry name" value="Penicillin binding protein dimerisation domain"/>
    <property type="match status" value="1"/>
</dbReference>
<dbReference type="Gene3D" id="3.40.710.10">
    <property type="entry name" value="DD-peptidase/beta-lactamase superfamily"/>
    <property type="match status" value="1"/>
</dbReference>
<dbReference type="SMART" id="SM00740">
    <property type="entry name" value="PASTA"/>
    <property type="match status" value="2"/>
</dbReference>
<feature type="domain" description="PASTA" evidence="4">
    <location>
        <begin position="606"/>
        <end position="671"/>
    </location>
</feature>
<dbReference type="InterPro" id="IPR050515">
    <property type="entry name" value="Beta-lactam/transpept"/>
</dbReference>
<evidence type="ECO:0000313" key="6">
    <source>
        <dbReference type="Proteomes" id="UP000449710"/>
    </source>
</evidence>
<dbReference type="InterPro" id="IPR036138">
    <property type="entry name" value="PBP_dimer_sf"/>
</dbReference>
<evidence type="ECO:0000259" key="4">
    <source>
        <dbReference type="PROSITE" id="PS51178"/>
    </source>
</evidence>
<sequence length="732" mass="81815">MTRNQNQKPGKSTKTRLVLVFLTLSLCIFALVLRLGWLQVIRGEEFQQMARRQQTSDITLTPSRGTIYDRNGKELVLSASTHAVYASPDEIGNKEETAKVLAKLLEVDAKDLLERMENETSQVITIKRWVDRSTGKEIEDKGLRGIWITDDHKRYYPYGNFASYVLGHTDADNEGVAGIELRYDKHLSGVPGRWIRTVDRDGRQLSSSSEVYHPSEEGLGIVLTIDEVIQHITEKALDNAMEIHNPERAMAVVMNVKSGEILAMAAKPDYDPNNPREPLDLKEKEALALMDSQERLEYWFSMWRNPVINDSYEPGSTFKAITAAAALEEGTASLDSEYYSDGYIDVGGPPIRSWRYYDPFGHQTFSEAYRNSDNPVFVEMLQDLGGEAFYEYIEGFGFFDLTGVDLPGESRSIIPSLEEVRPEGPENFTRDLATMSFGQSFNTTPLQILTAYSAAVNNGELMEPQIVKELLDAEGNPVEKVEHRMVRQVVSEETSRDIRRISEEAMRLGNSQAYVPGYAVGGKTGTAQKLVDGHYPSGVVIGSFVGAAPMDDPEIAVITIVDEPRGGTLYGNTTAAPIAGEIFSETFRYLGIEPRYTEEELEKIEDEEKIEVPNVLNKTLKEAREILGHDNLEYLVVNEFLVNEEALVVETGPKPGVKVEKNSTISIYIEQGDQEEELLMPDLEGMTVSEVKRILKAMGLQLKVQGEGRVVNQDTAPGTIVEKEKVIVVEFQ</sequence>
<dbReference type="Pfam" id="PF00905">
    <property type="entry name" value="Transpeptidase"/>
    <property type="match status" value="1"/>
</dbReference>
<dbReference type="GO" id="GO:0008658">
    <property type="term" value="F:penicillin binding"/>
    <property type="evidence" value="ECO:0007669"/>
    <property type="project" value="InterPro"/>
</dbReference>
<dbReference type="EMBL" id="SUMG01000008">
    <property type="protein sequence ID" value="NBG88515.1"/>
    <property type="molecule type" value="Genomic_DNA"/>
</dbReference>
<accession>A0AA44BET5</accession>
<keyword evidence="6" id="KW-1185">Reference proteome</keyword>
<dbReference type="Pfam" id="PF03717">
    <property type="entry name" value="PBP_dimer"/>
    <property type="match status" value="1"/>
</dbReference>
<comment type="caution">
    <text evidence="5">The sequence shown here is derived from an EMBL/GenBank/DDBJ whole genome shotgun (WGS) entry which is preliminary data.</text>
</comment>
<dbReference type="Gene3D" id="3.90.1310.10">
    <property type="entry name" value="Penicillin-binding protein 2a (Domain 2)"/>
    <property type="match status" value="1"/>
</dbReference>